<proteinExistence type="predicted"/>
<name>A0A9N8F1K1_9STRA</name>
<evidence type="ECO:0000313" key="2">
    <source>
        <dbReference type="EMBL" id="CAB9530972.1"/>
    </source>
</evidence>
<organism evidence="2 3">
    <name type="scientific">Seminavis robusta</name>
    <dbReference type="NCBI Taxonomy" id="568900"/>
    <lineage>
        <taxon>Eukaryota</taxon>
        <taxon>Sar</taxon>
        <taxon>Stramenopiles</taxon>
        <taxon>Ochrophyta</taxon>
        <taxon>Bacillariophyta</taxon>
        <taxon>Bacillariophyceae</taxon>
        <taxon>Bacillariophycidae</taxon>
        <taxon>Naviculales</taxon>
        <taxon>Naviculaceae</taxon>
        <taxon>Seminavis</taxon>
    </lineage>
</organism>
<feature type="compositionally biased region" description="Basic residues" evidence="1">
    <location>
        <begin position="366"/>
        <end position="375"/>
    </location>
</feature>
<evidence type="ECO:0000256" key="1">
    <source>
        <dbReference type="SAM" id="MobiDB-lite"/>
    </source>
</evidence>
<comment type="caution">
    <text evidence="2">The sequence shown here is derived from an EMBL/GenBank/DDBJ whole genome shotgun (WGS) entry which is preliminary data.</text>
</comment>
<protein>
    <submittedName>
        <fullName evidence="2">Uncharacterized protein</fullName>
    </submittedName>
</protein>
<accession>A0A9N8F1K1</accession>
<evidence type="ECO:0000313" key="3">
    <source>
        <dbReference type="Proteomes" id="UP001153069"/>
    </source>
</evidence>
<feature type="region of interest" description="Disordered" evidence="1">
    <location>
        <begin position="354"/>
        <end position="425"/>
    </location>
</feature>
<sequence>MNDDWESLDDDDSAIGGLDFGVGTYGKRLSEGTYITMFNAPKMEMHEVLIDMVLAYDNTGRTRTRSAMIIYRENEDVFLRCMNVDPSDDELKKKIRETFTRKLKKLHVMIDHGNMYPLLSTKKGLILFLEHDKQKNDLPSKRYIPIQDNLPKLLKKCKGFLIDDLAKRNNPLSESTLKDSLRALGNNMEQHGLKIQFEYILKPIMIVHPPKRGHIWQEQNGPDDDDEPPEQVELPPRARIIAEQPTFSDPFLLELQETKAAQAQVKEMMERTEKKNQERLDVLVGAYNNLVDAVKVANKDQIEMVKEYAALVNRRLALLEKATEGALLIDENGNTAESNVSREFFPAGKENSVVLGTESDDEGGKKPRAKAKPVKTTKSTAFAAAGPTSTPARKTRGSAKTPATEPVRRTTRRTKHNIDDGYHCN</sequence>
<feature type="compositionally biased region" description="Basic and acidic residues" evidence="1">
    <location>
        <begin position="416"/>
        <end position="425"/>
    </location>
</feature>
<gene>
    <name evidence="2" type="ORF">SEMRO_3152_G344500.1</name>
</gene>
<dbReference type="AlphaFoldDB" id="A0A9N8F1K1"/>
<reference evidence="2" key="1">
    <citation type="submission" date="2020-06" db="EMBL/GenBank/DDBJ databases">
        <authorList>
            <consortium name="Plant Systems Biology data submission"/>
        </authorList>
    </citation>
    <scope>NUCLEOTIDE SEQUENCE</scope>
    <source>
        <strain evidence="2">D6</strain>
    </source>
</reference>
<keyword evidence="3" id="KW-1185">Reference proteome</keyword>
<dbReference type="EMBL" id="CAICTM010003150">
    <property type="protein sequence ID" value="CAB9530972.1"/>
    <property type="molecule type" value="Genomic_DNA"/>
</dbReference>
<dbReference type="Proteomes" id="UP001153069">
    <property type="component" value="Unassembled WGS sequence"/>
</dbReference>